<sequence>MRPRMVMGLSAATHAGALITATIATEKAFSFCESAERFVWGTAYAKEFRIRRIKNKRLDIQTDNSKWKCLLFEKKNRGLWKQISNSQFRPEAIFPHPNALLRSFPQKMAWNSLLQDLRDVFKQIIRNGNACVWKRRIVVFGSKYRIRNTDLMQYVPPPNAVLRSFPQNMAWNSLLQDLRDVFKKFLWQQDLAGKSSDEFSPGEITAGPTRYGLEDFAQ</sequence>
<dbReference type="AlphaFoldDB" id="A0AAV4TVX8"/>
<accession>A0AAV4TVX8</accession>
<dbReference type="Proteomes" id="UP001054837">
    <property type="component" value="Unassembled WGS sequence"/>
</dbReference>
<evidence type="ECO:0008006" key="3">
    <source>
        <dbReference type="Google" id="ProtNLM"/>
    </source>
</evidence>
<name>A0AAV4TVX8_9ARAC</name>
<evidence type="ECO:0000313" key="1">
    <source>
        <dbReference type="EMBL" id="GIY49631.1"/>
    </source>
</evidence>
<evidence type="ECO:0000313" key="2">
    <source>
        <dbReference type="Proteomes" id="UP001054837"/>
    </source>
</evidence>
<protein>
    <recommendedName>
        <fullName evidence="3">Reverse transcriptase</fullName>
    </recommendedName>
</protein>
<gene>
    <name evidence="1" type="ORF">CDAR_473341</name>
</gene>
<reference evidence="1 2" key="1">
    <citation type="submission" date="2021-06" db="EMBL/GenBank/DDBJ databases">
        <title>Caerostris darwini draft genome.</title>
        <authorList>
            <person name="Kono N."/>
            <person name="Arakawa K."/>
        </authorList>
    </citation>
    <scope>NUCLEOTIDE SEQUENCE [LARGE SCALE GENOMIC DNA]</scope>
</reference>
<dbReference type="EMBL" id="BPLQ01010253">
    <property type="protein sequence ID" value="GIY49631.1"/>
    <property type="molecule type" value="Genomic_DNA"/>
</dbReference>
<keyword evidence="2" id="KW-1185">Reference proteome</keyword>
<proteinExistence type="predicted"/>
<comment type="caution">
    <text evidence="1">The sequence shown here is derived from an EMBL/GenBank/DDBJ whole genome shotgun (WGS) entry which is preliminary data.</text>
</comment>
<organism evidence="1 2">
    <name type="scientific">Caerostris darwini</name>
    <dbReference type="NCBI Taxonomy" id="1538125"/>
    <lineage>
        <taxon>Eukaryota</taxon>
        <taxon>Metazoa</taxon>
        <taxon>Ecdysozoa</taxon>
        <taxon>Arthropoda</taxon>
        <taxon>Chelicerata</taxon>
        <taxon>Arachnida</taxon>
        <taxon>Araneae</taxon>
        <taxon>Araneomorphae</taxon>
        <taxon>Entelegynae</taxon>
        <taxon>Araneoidea</taxon>
        <taxon>Araneidae</taxon>
        <taxon>Caerostris</taxon>
    </lineage>
</organism>